<dbReference type="Proteomes" id="UP000187209">
    <property type="component" value="Unassembled WGS sequence"/>
</dbReference>
<evidence type="ECO:0000313" key="1">
    <source>
        <dbReference type="EMBL" id="OMJ95541.1"/>
    </source>
</evidence>
<reference evidence="1 2" key="1">
    <citation type="submission" date="2016-11" db="EMBL/GenBank/DDBJ databases">
        <title>The macronuclear genome of Stentor coeruleus: a giant cell with tiny introns.</title>
        <authorList>
            <person name="Slabodnick M."/>
            <person name="Ruby J.G."/>
            <person name="Reiff S.B."/>
            <person name="Swart E.C."/>
            <person name="Gosai S."/>
            <person name="Prabakaran S."/>
            <person name="Witkowska E."/>
            <person name="Larue G.E."/>
            <person name="Fisher S."/>
            <person name="Freeman R.M."/>
            <person name="Gunawardena J."/>
            <person name="Chu W."/>
            <person name="Stover N.A."/>
            <person name="Gregory B.D."/>
            <person name="Nowacki M."/>
            <person name="Derisi J."/>
            <person name="Roy S.W."/>
            <person name="Marshall W.F."/>
            <person name="Sood P."/>
        </authorList>
    </citation>
    <scope>NUCLEOTIDE SEQUENCE [LARGE SCALE GENOMIC DNA]</scope>
    <source>
        <strain evidence="1">WM001</strain>
    </source>
</reference>
<comment type="caution">
    <text evidence="1">The sequence shown here is derived from an EMBL/GenBank/DDBJ whole genome shotgun (WGS) entry which is preliminary data.</text>
</comment>
<organism evidence="1 2">
    <name type="scientific">Stentor coeruleus</name>
    <dbReference type="NCBI Taxonomy" id="5963"/>
    <lineage>
        <taxon>Eukaryota</taxon>
        <taxon>Sar</taxon>
        <taxon>Alveolata</taxon>
        <taxon>Ciliophora</taxon>
        <taxon>Postciliodesmatophora</taxon>
        <taxon>Heterotrichea</taxon>
        <taxon>Heterotrichida</taxon>
        <taxon>Stentoridae</taxon>
        <taxon>Stentor</taxon>
    </lineage>
</organism>
<dbReference type="OrthoDB" id="10262720at2759"/>
<proteinExistence type="predicted"/>
<gene>
    <name evidence="1" type="ORF">SteCoe_946</name>
</gene>
<dbReference type="EMBL" id="MPUH01000010">
    <property type="protein sequence ID" value="OMJ95541.1"/>
    <property type="molecule type" value="Genomic_DNA"/>
</dbReference>
<sequence>MSTPMVVSFSDQGYEYSYNEIHKQIKIPEATVLFTQSYTSLNTNYLQRAFQPLQTIENTDQNSTLLTIGK</sequence>
<name>A0A1R2D2U1_9CILI</name>
<keyword evidence="2" id="KW-1185">Reference proteome</keyword>
<protein>
    <submittedName>
        <fullName evidence="1">Uncharacterized protein</fullName>
    </submittedName>
</protein>
<dbReference type="AlphaFoldDB" id="A0A1R2D2U1"/>
<evidence type="ECO:0000313" key="2">
    <source>
        <dbReference type="Proteomes" id="UP000187209"/>
    </source>
</evidence>
<accession>A0A1R2D2U1</accession>